<keyword evidence="1" id="KW-1133">Transmembrane helix</keyword>
<dbReference type="Proteomes" id="UP000520876">
    <property type="component" value="Unassembled WGS sequence"/>
</dbReference>
<evidence type="ECO:0000313" key="3">
    <source>
        <dbReference type="Proteomes" id="UP000520876"/>
    </source>
</evidence>
<protein>
    <submittedName>
        <fullName evidence="2">DUF2182 domain-containing protein</fullName>
    </submittedName>
</protein>
<feature type="transmembrane region" description="Helical" evidence="1">
    <location>
        <begin position="31"/>
        <end position="50"/>
    </location>
</feature>
<proteinExistence type="predicted"/>
<reference evidence="2 3" key="1">
    <citation type="submission" date="2020-07" db="EMBL/GenBank/DDBJ databases">
        <title>Halomonas sp. QX-2 draft genome sequence.</title>
        <authorList>
            <person name="Qiu X."/>
        </authorList>
    </citation>
    <scope>NUCLEOTIDE SEQUENCE [LARGE SCALE GENOMIC DNA]</scope>
    <source>
        <strain evidence="2 3">QX-2</strain>
    </source>
</reference>
<sequence>MHLIHPSLTAGLEGALAMELTMSTLHARERLLTWLALITVSILAWGYLIMHGMHAQMPMNGEMTSTSDDMSVLVTATVMWSVMMVAMMLPSASPMLLTFLRIHQQREREAGASTATWVFMAGYLAVWLAFAGAAAVMQWALQQSALLSSSLGHVTPLLGGALLVTAGAFQFSDLKQACLNKCRSPLSFLMTEWREGNGGALIMGLRHGAYCTGCCWALMLLMFVGGVMSLVWMAGLALYFLAEKLLPQAERISQISGFLLAGVGVIILLSAAY</sequence>
<feature type="transmembrane region" description="Helical" evidence="1">
    <location>
        <begin position="252"/>
        <end position="272"/>
    </location>
</feature>
<keyword evidence="1" id="KW-0472">Membrane</keyword>
<dbReference type="EMBL" id="JACCGK010000011">
    <property type="protein sequence ID" value="NYT73400.1"/>
    <property type="molecule type" value="Genomic_DNA"/>
</dbReference>
<dbReference type="InterPro" id="IPR018688">
    <property type="entry name" value="PpoB2-like"/>
</dbReference>
<comment type="caution">
    <text evidence="2">The sequence shown here is derived from an EMBL/GenBank/DDBJ whole genome shotgun (WGS) entry which is preliminary data.</text>
</comment>
<name>A0A7Z0SN17_9GAMM</name>
<feature type="transmembrane region" description="Helical" evidence="1">
    <location>
        <begin position="117"/>
        <end position="141"/>
    </location>
</feature>
<gene>
    <name evidence="2" type="ORF">HZU72_13305</name>
</gene>
<evidence type="ECO:0000256" key="1">
    <source>
        <dbReference type="SAM" id="Phobius"/>
    </source>
</evidence>
<evidence type="ECO:0000313" key="2">
    <source>
        <dbReference type="EMBL" id="NYT73400.1"/>
    </source>
</evidence>
<accession>A0A7Z0SN17</accession>
<keyword evidence="3" id="KW-1185">Reference proteome</keyword>
<dbReference type="Pfam" id="PF09948">
    <property type="entry name" value="PpoB2"/>
    <property type="match status" value="1"/>
</dbReference>
<feature type="transmembrane region" description="Helical" evidence="1">
    <location>
        <begin position="153"/>
        <end position="171"/>
    </location>
</feature>
<organism evidence="2 3">
    <name type="scientific">Vreelandella sedimenti</name>
    <dbReference type="NCBI Taxonomy" id="2729618"/>
    <lineage>
        <taxon>Bacteria</taxon>
        <taxon>Pseudomonadati</taxon>
        <taxon>Pseudomonadota</taxon>
        <taxon>Gammaproteobacteria</taxon>
        <taxon>Oceanospirillales</taxon>
        <taxon>Halomonadaceae</taxon>
        <taxon>Vreelandella</taxon>
    </lineage>
</organism>
<dbReference type="AlphaFoldDB" id="A0A7Z0SN17"/>
<keyword evidence="1" id="KW-0812">Transmembrane</keyword>
<feature type="transmembrane region" description="Helical" evidence="1">
    <location>
        <begin position="70"/>
        <end position="97"/>
    </location>
</feature>
<feature type="transmembrane region" description="Helical" evidence="1">
    <location>
        <begin position="215"/>
        <end position="240"/>
    </location>
</feature>